<evidence type="ECO:0000256" key="2">
    <source>
        <dbReference type="ARBA" id="ARBA00023277"/>
    </source>
</evidence>
<dbReference type="Pfam" id="PF01370">
    <property type="entry name" value="Epimerase"/>
    <property type="match status" value="1"/>
</dbReference>
<dbReference type="InterPro" id="IPR036291">
    <property type="entry name" value="NAD(P)-bd_dom_sf"/>
</dbReference>
<proteinExistence type="predicted"/>
<dbReference type="EMBL" id="FOXW01000005">
    <property type="protein sequence ID" value="SFQ32667.1"/>
    <property type="molecule type" value="Genomic_DNA"/>
</dbReference>
<name>A0A1I5XLS9_9LACT</name>
<dbReference type="OrthoDB" id="9779902at2"/>
<dbReference type="Proteomes" id="UP000199136">
    <property type="component" value="Unassembled WGS sequence"/>
</dbReference>
<reference evidence="4 5" key="1">
    <citation type="submission" date="2016-10" db="EMBL/GenBank/DDBJ databases">
        <authorList>
            <person name="de Groot N.N."/>
        </authorList>
    </citation>
    <scope>NUCLEOTIDE SEQUENCE [LARGE SCALE GENOMIC DNA]</scope>
    <source>
        <strain evidence="4 5">DSM 20581</strain>
    </source>
</reference>
<dbReference type="CDD" id="cd08946">
    <property type="entry name" value="SDR_e"/>
    <property type="match status" value="1"/>
</dbReference>
<dbReference type="PANTHER" id="PTHR43103:SF3">
    <property type="entry name" value="ADP-L-GLYCERO-D-MANNO-HEPTOSE-6-EPIMERASE"/>
    <property type="match status" value="1"/>
</dbReference>
<evidence type="ECO:0000313" key="5">
    <source>
        <dbReference type="Proteomes" id="UP000199136"/>
    </source>
</evidence>
<dbReference type="STRING" id="82801.SAMN04488506_1465"/>
<sequence>MSKILITGATGNIGENLVKHLKPNHDLILVNRTFDDSDPSLLEGTDVRELDLVEQDSWEGLLDGVDYIIQLAGQADATAGFYESLLDLNYKLPYNLFEAASKSDTLKRVIYASSIHASDGYPKNVQVKVSDVPRPADLYGVSKVYAEALASYFAFEKGVESIGLRIGDYKGDDSEFDPDTDWNGLAMYLSNDDMCHLIDCCLNAELKEPALVVNGISNNSFPRLDIDQARVAIGYQPKDDAFKKAGLIK</sequence>
<keyword evidence="1" id="KW-0521">NADP</keyword>
<evidence type="ECO:0000259" key="3">
    <source>
        <dbReference type="Pfam" id="PF01370"/>
    </source>
</evidence>
<organism evidence="4 5">
    <name type="scientific">Desemzia incerta</name>
    <dbReference type="NCBI Taxonomy" id="82801"/>
    <lineage>
        <taxon>Bacteria</taxon>
        <taxon>Bacillati</taxon>
        <taxon>Bacillota</taxon>
        <taxon>Bacilli</taxon>
        <taxon>Lactobacillales</taxon>
        <taxon>Carnobacteriaceae</taxon>
        <taxon>Desemzia</taxon>
    </lineage>
</organism>
<evidence type="ECO:0000256" key="1">
    <source>
        <dbReference type="ARBA" id="ARBA00022857"/>
    </source>
</evidence>
<dbReference type="SUPFAM" id="SSF51735">
    <property type="entry name" value="NAD(P)-binding Rossmann-fold domains"/>
    <property type="match status" value="1"/>
</dbReference>
<dbReference type="PANTHER" id="PTHR43103">
    <property type="entry name" value="NUCLEOSIDE-DIPHOSPHATE-SUGAR EPIMERASE"/>
    <property type="match status" value="1"/>
</dbReference>
<dbReference type="InterPro" id="IPR001509">
    <property type="entry name" value="Epimerase_deHydtase"/>
</dbReference>
<dbReference type="Gene3D" id="3.40.50.720">
    <property type="entry name" value="NAD(P)-binding Rossmann-like Domain"/>
    <property type="match status" value="1"/>
</dbReference>
<keyword evidence="2" id="KW-0119">Carbohydrate metabolism</keyword>
<dbReference type="RefSeq" id="WP_092480507.1">
    <property type="nucleotide sequence ID" value="NZ_FOXW01000005.1"/>
</dbReference>
<gene>
    <name evidence="4" type="ORF">SAMN04488506_1465</name>
</gene>
<protein>
    <submittedName>
        <fullName evidence="4">Uronate dehydrogenase</fullName>
    </submittedName>
</protein>
<keyword evidence="5" id="KW-1185">Reference proteome</keyword>
<dbReference type="AlphaFoldDB" id="A0A1I5XLS9"/>
<evidence type="ECO:0000313" key="4">
    <source>
        <dbReference type="EMBL" id="SFQ32667.1"/>
    </source>
</evidence>
<accession>A0A1I5XLS9</accession>
<feature type="domain" description="NAD-dependent epimerase/dehydratase" evidence="3">
    <location>
        <begin position="4"/>
        <end position="172"/>
    </location>
</feature>